<reference evidence="1 2" key="1">
    <citation type="submission" date="2023-09" db="EMBL/GenBank/DDBJ databases">
        <authorList>
            <person name="Rey-Velasco X."/>
        </authorList>
    </citation>
    <scope>NUCLEOTIDE SEQUENCE [LARGE SCALE GENOMIC DNA]</scope>
    <source>
        <strain evidence="1 2">P050</strain>
    </source>
</reference>
<organism evidence="1 2">
    <name type="scientific">Urechidicola vernalis</name>
    <dbReference type="NCBI Taxonomy" id="3075600"/>
    <lineage>
        <taxon>Bacteria</taxon>
        <taxon>Pseudomonadati</taxon>
        <taxon>Bacteroidota</taxon>
        <taxon>Flavobacteriia</taxon>
        <taxon>Flavobacteriales</taxon>
        <taxon>Flavobacteriaceae</taxon>
        <taxon>Urechidicola</taxon>
    </lineage>
</organism>
<proteinExistence type="predicted"/>
<evidence type="ECO:0008006" key="3">
    <source>
        <dbReference type="Google" id="ProtNLM"/>
    </source>
</evidence>
<dbReference type="RefSeq" id="WP_311593067.1">
    <property type="nucleotide sequence ID" value="NZ_JAVRHV010000003.1"/>
</dbReference>
<accession>A0ABU2Y4G5</accession>
<dbReference type="EMBL" id="JAVRHV010000003">
    <property type="protein sequence ID" value="MDT0553083.1"/>
    <property type="molecule type" value="Genomic_DNA"/>
</dbReference>
<comment type="caution">
    <text evidence="1">The sequence shown here is derived from an EMBL/GenBank/DDBJ whole genome shotgun (WGS) entry which is preliminary data.</text>
</comment>
<evidence type="ECO:0000313" key="2">
    <source>
        <dbReference type="Proteomes" id="UP001252186"/>
    </source>
</evidence>
<keyword evidence="2" id="KW-1185">Reference proteome</keyword>
<gene>
    <name evidence="1" type="ORF">RM519_07490</name>
</gene>
<dbReference type="SUPFAM" id="SSF56935">
    <property type="entry name" value="Porins"/>
    <property type="match status" value="1"/>
</dbReference>
<sequence>MKKALLFIGAILIGFTSYAQERYLTVRSNDSLHGQPKFKASLGANIKLNGYYDVFGGLQGNDTFNVGQIDVFGDDDSGSFGMDMYQSQLKFETTLMEKNGKEIYAIVEFDFWGGNGQMRLRKAYVEFANWQIGQGWASFGDEALWPNIMEWEGPPSGVWVRSPHIKYFNTIGGNPDWRFILALDAPQSDYNKYGEIEPLVDDAHQTTPDFIAGVKHEKEWGHIRFASMIRSINYKFNDVKDNFIGYGFSFSGMLKKDRNNFQYQFTGGKGITAYITSVAGFGYDGFPTSDGNFEATPSYGGWASYEHFWTPKIHTNFVLGYTRYYTNDIARLIYDGDTDDIALINGDIDNKHGYGIVNIMYDPFERMTFGLELDYGSKTLDVNGTLNGNEIIDDKTRDAMRISFGLMFYF</sequence>
<evidence type="ECO:0000313" key="1">
    <source>
        <dbReference type="EMBL" id="MDT0553083.1"/>
    </source>
</evidence>
<name>A0ABU2Y4G5_9FLAO</name>
<dbReference type="Proteomes" id="UP001252186">
    <property type="component" value="Unassembled WGS sequence"/>
</dbReference>
<protein>
    <recommendedName>
        <fullName evidence="3">Porin</fullName>
    </recommendedName>
</protein>